<accession>A0AC11DKJ3</accession>
<proteinExistence type="predicted"/>
<reference evidence="1" key="3">
    <citation type="submission" date="2025-09" db="UniProtKB">
        <authorList>
            <consortium name="Ensembl"/>
        </authorList>
    </citation>
    <scope>IDENTIFICATION</scope>
</reference>
<organism evidence="1">
    <name type="scientific">Ovis aries</name>
    <name type="common">Sheep</name>
    <dbReference type="NCBI Taxonomy" id="9940"/>
    <lineage>
        <taxon>Eukaryota</taxon>
        <taxon>Metazoa</taxon>
        <taxon>Chordata</taxon>
        <taxon>Craniata</taxon>
        <taxon>Vertebrata</taxon>
        <taxon>Euteleostomi</taxon>
        <taxon>Mammalia</taxon>
        <taxon>Eutheria</taxon>
        <taxon>Laurasiatheria</taxon>
        <taxon>Artiodactyla</taxon>
        <taxon>Ruminantia</taxon>
        <taxon>Pecora</taxon>
        <taxon>Bovidae</taxon>
        <taxon>Caprinae</taxon>
        <taxon>Ovis</taxon>
    </lineage>
</organism>
<reference evidence="1" key="2">
    <citation type="submission" date="2025-08" db="UniProtKB">
        <authorList>
            <consortium name="Ensembl"/>
        </authorList>
    </citation>
    <scope>IDENTIFICATION</scope>
</reference>
<evidence type="ECO:0000313" key="1">
    <source>
        <dbReference type="Ensembl" id="ENSOARP00020045874.1"/>
    </source>
</evidence>
<protein>
    <submittedName>
        <fullName evidence="1">WNK lysine deficient protein kinase 1</fullName>
    </submittedName>
</protein>
<name>A0AC11DKJ3_SHEEP</name>
<reference evidence="1" key="1">
    <citation type="submission" date="2020-11" db="EMBL/GenBank/DDBJ databases">
        <authorList>
            <person name="Davenport K.M."/>
            <person name="Bickhart D.M."/>
            <person name="Smith T.P.L."/>
            <person name="Murdoch B.M."/>
            <person name="Rosen B.D."/>
        </authorList>
    </citation>
    <scope>NUCLEOTIDE SEQUENCE [LARGE SCALE GENOMIC DNA]</scope>
    <source>
        <strain evidence="1">OAR_USU_Benz2616</strain>
    </source>
</reference>
<gene>
    <name evidence="1" type="primary">WNK1</name>
</gene>
<dbReference type="Ensembl" id="ENSOART00020056201.1">
    <property type="protein sequence ID" value="ENSOARP00020045874.1"/>
    <property type="gene ID" value="ENSOARG00020014299.2"/>
</dbReference>
<sequence length="2120" mass="221506">MSGGAADQQSSAPGSLFLSPPAPAPKNGSSSDSSVGEKLGAAAADAAAGRTEEYRRRRHTMDKDSRGAAATTTTEHRFFRRSVICDSNATALELPGLPLPLPQPGAAAVVPQRSPPEPPREETLTPAAAAQVAQQPPAAAAAPLEEPVAAGPATSSAPGSAGRDRQAVQPGPAGSREEPQSSRSGSGGGSAKEPQEERSQQQDDIEELETKAVGMSNDGRFLKFDIEIGRGSFKTVYKGLDTETTVEVAWCELQDRKLTKSERQRFKEEAEMLKGLQHPNIVRFYDSWESTVKGKKCIVLVTELMTSGTLKTYLKRFKVMKIKVLRSWCRQILKGLQFLHTRTPPIIHRDLKCDNIFITGPTGSVKIGDLGLATLKRASFAKSVIGTPEFMAPEMYEEKYDESVDVYAFGMCMLEMATSEYPYSECQNAAQIYRRVTSGVKPASFDKVAIPEVKEIIEGCIRQNKDERYSIKDLLNHAFFQEETGVRVELAEEDDGEKIAIKLWLRIEDIKKLKGKYKDNEAIEFSFDLEKDVPEDVAQEMVDSGYVCEGDHKTMAKAIKDRVSLIKRKREQRQLVREEQEKRKQEESSLKQQVEQQPSTAQAGVQQPPATSTGGPAASAASASVSTQVEPEEPEADQHQQLQYQQPGVSVISDGTVDSGQGSSVFTESRVSSQQTVSYGSQHEQAPSTGALPGHTASVVQAQAQPHAVYPPSSLAQGQSQGQPSSSSLTGVPSSQPMQHSQQQQGVQPTAPSQQVAQYPLPQTSAPSEAAIAQPMSQPPPPQALPHVSAGKQSTQVVSQVAPPEPAPGAQPQPAQPATVVSSIDSAHSDVASGMSDGNENVPSSSGRHEGRTTKRLHRKSIRSRSRHEKPSRPKLRILNVSNKGDRVVECQLETHNRKMVTFKFDLDGDNPEEIATIMVNNDFILALERDAFVEQVREIIEKADEMLSEDVSVEPEGDQSLESLHGKDDYGFSGAQKLEGEFKQPIPASSMPQQIGVPASSLTQVVHSAGRRFIVSPVPESRLRESKLFTEISDTVAASTSAGPGMNLSHSASSLSLQQAFSELRHARMAEGPSTAPPHFGQTGPVFPAVPPTLSSAPGAPAAAAAASVSAPAPSHPLSDVATSAIQAEVTVAPGTGVMPPSGLPVPAVSESPAPSSVAPSVTIPAVLSALPAPQAAQAPTPGGGASSAGTFPSAPTSLTPASAVGSAVASAAQLPPVPSQPSIGSSTGVAMLTAMPAATLGPSLTAPPSLALSSSTSAPALAETVLVSAHALDKAAHSSTTGLALSLPATSSSPAPGAGVSSAVSQPAAAAHPLVLPSVVTSTPVLSQAGPMSTPLLPQVPGIPPLVQPVVSVPAVQQTLVHSQPQPALLPNQPHTHCPEIDADTQPKAPGIDDIKTLEEKLRSLFSEHGSSGAQHAPISLESSLTVETAVTAGLPTTAVAPSKPLTSTASTCLPPTSLPLGAAGLSVIPTVTPGQVSTPVSSAPGVKLETAPAKPPLTKPPVLPVGTELPAGTPPSEQLPPFPGPSLTQPPQPLGDLDAQLRRTLSPETGVLTSAVGPVSVVAPTAVVETGAQLPKDAVSVSQVTEAPTSTAGVLKMGRFQVSVAMDDPQKEGKSKSEDAKSVHFESSTSESSVLSSSSPESTVVKAEPSGLAVRGTSADMPDSARQPPASEAGQPSKVGRFQVTTTASRVGRFSVSRTEDKMAEVKGEEPVVSPPFMDSEHDIPPSVTPKKEKPELSEPSHLNGPSSDLEAAFLSRDADAGSGSPHSPPQLSSKSLPAQSLSQSLSNSFNSSYMSSDNESDIEDEDLKLELRRLREKHLKEIQDLQSRQKHEIESLYTKLGKVPPAVIIPPAAPLAGRRRRPTKSKGSKSSRSSSLGNKSPGPGTLSGQSAASVLHPQQTLPAPGSIPETGPNQLLQPVKPSPSSDNVYSAFTSDGAISVPSLSAPGQGTSSTNAVGGAVSSQATPAPPPAVTSSRKGTFTDDLHKLVDNWARDAMSFSGRRGSKGHVSYEGPGMARKFSAPGQLCVSMTSNLGGSAPGSAVSATSLGHFPKSMCPPQQYGFPAPPFGTQWSGTGGPAPQPLSQFQSVGTASLQNFNISNLQKSISNPPGSNLRTT</sequence>